<name>A0A9X1RF87_9BRAD</name>
<accession>A0A9X1RF87</accession>
<dbReference type="RefSeq" id="WP_237891368.1">
    <property type="nucleotide sequence ID" value="NZ_JAKLTY010000021.1"/>
</dbReference>
<dbReference type="SUPFAM" id="SSF50494">
    <property type="entry name" value="Trypsin-like serine proteases"/>
    <property type="match status" value="1"/>
</dbReference>
<evidence type="ECO:0008006" key="3">
    <source>
        <dbReference type="Google" id="ProtNLM"/>
    </source>
</evidence>
<proteinExistence type="predicted"/>
<dbReference type="InterPro" id="IPR009003">
    <property type="entry name" value="Peptidase_S1_PA"/>
</dbReference>
<evidence type="ECO:0000313" key="1">
    <source>
        <dbReference type="EMBL" id="MCG2630462.1"/>
    </source>
</evidence>
<reference evidence="1" key="1">
    <citation type="submission" date="2022-01" db="EMBL/GenBank/DDBJ databases">
        <title>Genome sequnece data of strain Bradyrhizobium sp. nov.</title>
        <authorList>
            <person name="Zhang J."/>
        </authorList>
    </citation>
    <scope>NUCLEOTIDE SEQUENCE</scope>
    <source>
        <strain evidence="1">WYCCWR 13023</strain>
    </source>
</reference>
<evidence type="ECO:0000313" key="2">
    <source>
        <dbReference type="Proteomes" id="UP001139054"/>
    </source>
</evidence>
<dbReference type="EMBL" id="JAKLTY010000021">
    <property type="protein sequence ID" value="MCG2630462.1"/>
    <property type="molecule type" value="Genomic_DNA"/>
</dbReference>
<protein>
    <recommendedName>
        <fullName evidence="3">Serine protease</fullName>
    </recommendedName>
</protein>
<dbReference type="AlphaFoldDB" id="A0A9X1RF87"/>
<sequence length="149" mass="16315">MIAFNEFEGQFFDGAYDLDRQPAASSEPANQLIATGFLKQKSRIDPPNIFAGLGFLEFRDAGVAQFDDALRRGLATYANPDFNSIAGMSGSPVYNLDRGALCGMVARGGLEPDGGLRIYFIDIFDILQFLDAVATRSNNVSYTKDRSRL</sequence>
<gene>
    <name evidence="1" type="ORF">L6654_27905</name>
</gene>
<comment type="caution">
    <text evidence="1">The sequence shown here is derived from an EMBL/GenBank/DDBJ whole genome shotgun (WGS) entry which is preliminary data.</text>
</comment>
<dbReference type="Proteomes" id="UP001139054">
    <property type="component" value="Unassembled WGS sequence"/>
</dbReference>
<organism evidence="1 2">
    <name type="scientific">Bradyrhizobium zhengyangense</name>
    <dbReference type="NCBI Taxonomy" id="2911009"/>
    <lineage>
        <taxon>Bacteria</taxon>
        <taxon>Pseudomonadati</taxon>
        <taxon>Pseudomonadota</taxon>
        <taxon>Alphaproteobacteria</taxon>
        <taxon>Hyphomicrobiales</taxon>
        <taxon>Nitrobacteraceae</taxon>
        <taxon>Bradyrhizobium</taxon>
    </lineage>
</organism>